<dbReference type="InterPro" id="IPR047650">
    <property type="entry name" value="Transpos_IS110"/>
</dbReference>
<dbReference type="PANTHER" id="PTHR33055:SF3">
    <property type="entry name" value="PUTATIVE TRANSPOSASE FOR IS117-RELATED"/>
    <property type="match status" value="1"/>
</dbReference>
<evidence type="ECO:0000259" key="2">
    <source>
        <dbReference type="Pfam" id="PF02371"/>
    </source>
</evidence>
<dbReference type="RefSeq" id="WP_191765561.1">
    <property type="nucleotide sequence ID" value="NZ_JACSPP010000126.1"/>
</dbReference>
<feature type="non-terminal residue" evidence="3">
    <location>
        <position position="1"/>
    </location>
</feature>
<feature type="domain" description="Transposase IS110-like N-terminal" evidence="1">
    <location>
        <begin position="41"/>
        <end position="125"/>
    </location>
</feature>
<sequence>HKTFVQPPSPEALSSYLHAHFPNGNYLSAYEAGFSGFWAHYKLVEMGIQNIVVNPADVSTSQKERLQKTDAVDSRKIARSLRNNELTAIHVPCRETLEIRTLLRSRDALVRDLARMKQRVKAFLYYYGIDYPEEFQHSGTHWSRAFMNWLRNGIRMDTEEGGAGLSLLLDSVESQRRLLLEATRKLRALSRSDGYATDYELLRSVPGIGMITALSLLAELEDIRRFANSDRLAGYIGLVPTSHSTGEKDNKGEMTFRGQMQLRSKLIECAWFAARIDPALNMAFSKLTRRMEPNKAIVRIARKLLNRIFYVLKYKRRYKNETVE</sequence>
<accession>A0ABR8YD56</accession>
<dbReference type="InterPro" id="IPR002525">
    <property type="entry name" value="Transp_IS110-like_N"/>
</dbReference>
<comment type="caution">
    <text evidence="3">The sequence shown here is derived from an EMBL/GenBank/DDBJ whole genome shotgun (WGS) entry which is preliminary data.</text>
</comment>
<dbReference type="InterPro" id="IPR003346">
    <property type="entry name" value="Transposase_20"/>
</dbReference>
<dbReference type="Pfam" id="PF02371">
    <property type="entry name" value="Transposase_20"/>
    <property type="match status" value="1"/>
</dbReference>
<proteinExistence type="predicted"/>
<dbReference type="PANTHER" id="PTHR33055">
    <property type="entry name" value="TRANSPOSASE FOR INSERTION SEQUENCE ELEMENT IS1111A"/>
    <property type="match status" value="1"/>
</dbReference>
<gene>
    <name evidence="3" type="ORF">H9625_17290</name>
</gene>
<feature type="domain" description="Transposase IS116/IS110/IS902 C-terminal" evidence="2">
    <location>
        <begin position="200"/>
        <end position="280"/>
    </location>
</feature>
<evidence type="ECO:0000313" key="3">
    <source>
        <dbReference type="EMBL" id="MBD8042148.1"/>
    </source>
</evidence>
<evidence type="ECO:0000259" key="1">
    <source>
        <dbReference type="Pfam" id="PF01548"/>
    </source>
</evidence>
<name>A0ABR8YD56_9BACT</name>
<evidence type="ECO:0000313" key="4">
    <source>
        <dbReference type="Proteomes" id="UP000620874"/>
    </source>
</evidence>
<keyword evidence="4" id="KW-1185">Reference proteome</keyword>
<dbReference type="Pfam" id="PF01548">
    <property type="entry name" value="DEDD_Tnp_IS110"/>
    <property type="match status" value="1"/>
</dbReference>
<dbReference type="NCBIfam" id="NF033542">
    <property type="entry name" value="transpos_IS110"/>
    <property type="match status" value="1"/>
</dbReference>
<reference evidence="3 4" key="1">
    <citation type="submission" date="2020-08" db="EMBL/GenBank/DDBJ databases">
        <title>A Genomic Blueprint of the Chicken Gut Microbiome.</title>
        <authorList>
            <person name="Gilroy R."/>
            <person name="Ravi A."/>
            <person name="Getino M."/>
            <person name="Pursley I."/>
            <person name="Horton D.L."/>
            <person name="Alikhan N.-F."/>
            <person name="Baker D."/>
            <person name="Gharbi K."/>
            <person name="Hall N."/>
            <person name="Watson M."/>
            <person name="Adriaenssens E.M."/>
            <person name="Foster-Nyarko E."/>
            <person name="Jarju S."/>
            <person name="Secka A."/>
            <person name="Antonio M."/>
            <person name="Oren A."/>
            <person name="Chaudhuri R."/>
            <person name="La Ragione R.M."/>
            <person name="Hildebrand F."/>
            <person name="Pallen M.J."/>
        </authorList>
    </citation>
    <scope>NUCLEOTIDE SEQUENCE [LARGE SCALE GENOMIC DNA]</scope>
    <source>
        <strain evidence="3 4">Sa1CVN1</strain>
    </source>
</reference>
<organism evidence="3 4">
    <name type="scientific">Phocaeicola intestinalis</name>
    <dbReference type="NCBI Taxonomy" id="2762212"/>
    <lineage>
        <taxon>Bacteria</taxon>
        <taxon>Pseudomonadati</taxon>
        <taxon>Bacteroidota</taxon>
        <taxon>Bacteroidia</taxon>
        <taxon>Bacteroidales</taxon>
        <taxon>Bacteroidaceae</taxon>
        <taxon>Phocaeicola</taxon>
    </lineage>
</organism>
<protein>
    <submittedName>
        <fullName evidence="3">IS110 family transposase</fullName>
    </submittedName>
</protein>
<dbReference type="EMBL" id="JACSPP010000126">
    <property type="protein sequence ID" value="MBD8042148.1"/>
    <property type="molecule type" value="Genomic_DNA"/>
</dbReference>
<dbReference type="Proteomes" id="UP000620874">
    <property type="component" value="Unassembled WGS sequence"/>
</dbReference>